<keyword evidence="4 6" id="KW-1133">Transmembrane helix</keyword>
<feature type="transmembrane region" description="Helical" evidence="6">
    <location>
        <begin position="51"/>
        <end position="69"/>
    </location>
</feature>
<evidence type="ECO:0000259" key="7">
    <source>
        <dbReference type="Pfam" id="PF04138"/>
    </source>
</evidence>
<keyword evidence="5 6" id="KW-0472">Membrane</keyword>
<feature type="non-terminal residue" evidence="8">
    <location>
        <position position="1"/>
    </location>
</feature>
<evidence type="ECO:0000313" key="8">
    <source>
        <dbReference type="EMBL" id="GAG64182.1"/>
    </source>
</evidence>
<sequence>LFLFTDIFKMYYIFSEIIAFITSGINNYLLDKIWAFKEELQEYIVRKYSQFLLISILTLLINLSILFILVEYFGWWYILAEIVAIICAFFINYLGNKFWTFKKQNKNHIKSTSQMGTTNIIAKK</sequence>
<evidence type="ECO:0000256" key="5">
    <source>
        <dbReference type="ARBA" id="ARBA00023136"/>
    </source>
</evidence>
<comment type="subcellular location">
    <subcellularLocation>
        <location evidence="1">Membrane</location>
        <topology evidence="1">Multi-pass membrane protein</topology>
    </subcellularLocation>
</comment>
<protein>
    <recommendedName>
        <fullName evidence="7">GtrA/DPMS transmembrane domain-containing protein</fullName>
    </recommendedName>
</protein>
<dbReference type="PANTHER" id="PTHR38459">
    <property type="entry name" value="PROPHAGE BACTOPRENOL-LINKED GLUCOSE TRANSLOCASE HOMOLOG"/>
    <property type="match status" value="1"/>
</dbReference>
<dbReference type="AlphaFoldDB" id="X1A1X8"/>
<dbReference type="EMBL" id="BART01006471">
    <property type="protein sequence ID" value="GAG64182.1"/>
    <property type="molecule type" value="Genomic_DNA"/>
</dbReference>
<dbReference type="GO" id="GO:0000271">
    <property type="term" value="P:polysaccharide biosynthetic process"/>
    <property type="evidence" value="ECO:0007669"/>
    <property type="project" value="InterPro"/>
</dbReference>
<evidence type="ECO:0000256" key="6">
    <source>
        <dbReference type="SAM" id="Phobius"/>
    </source>
</evidence>
<accession>X1A1X8</accession>
<evidence type="ECO:0000256" key="4">
    <source>
        <dbReference type="ARBA" id="ARBA00022989"/>
    </source>
</evidence>
<dbReference type="PANTHER" id="PTHR38459:SF1">
    <property type="entry name" value="PROPHAGE BACTOPRENOL-LINKED GLUCOSE TRANSLOCASE HOMOLOG"/>
    <property type="match status" value="1"/>
</dbReference>
<feature type="transmembrane region" description="Helical" evidence="6">
    <location>
        <begin position="75"/>
        <end position="94"/>
    </location>
</feature>
<feature type="domain" description="GtrA/DPMS transmembrane" evidence="7">
    <location>
        <begin position="1"/>
        <end position="101"/>
    </location>
</feature>
<dbReference type="InterPro" id="IPR051401">
    <property type="entry name" value="GtrA_CellWall_Glycosyl"/>
</dbReference>
<name>X1A1X8_9ZZZZ</name>
<proteinExistence type="inferred from homology"/>
<comment type="similarity">
    <text evidence="2">Belongs to the GtrA family.</text>
</comment>
<dbReference type="Pfam" id="PF04138">
    <property type="entry name" value="GtrA_DPMS_TM"/>
    <property type="match status" value="1"/>
</dbReference>
<evidence type="ECO:0000256" key="2">
    <source>
        <dbReference type="ARBA" id="ARBA00009399"/>
    </source>
</evidence>
<dbReference type="GO" id="GO:0005886">
    <property type="term" value="C:plasma membrane"/>
    <property type="evidence" value="ECO:0007669"/>
    <property type="project" value="TreeGrafter"/>
</dbReference>
<keyword evidence="3 6" id="KW-0812">Transmembrane</keyword>
<evidence type="ECO:0000256" key="3">
    <source>
        <dbReference type="ARBA" id="ARBA00022692"/>
    </source>
</evidence>
<evidence type="ECO:0000256" key="1">
    <source>
        <dbReference type="ARBA" id="ARBA00004141"/>
    </source>
</evidence>
<comment type="caution">
    <text evidence="8">The sequence shown here is derived from an EMBL/GenBank/DDBJ whole genome shotgun (WGS) entry which is preliminary data.</text>
</comment>
<organism evidence="8">
    <name type="scientific">marine sediment metagenome</name>
    <dbReference type="NCBI Taxonomy" id="412755"/>
    <lineage>
        <taxon>unclassified sequences</taxon>
        <taxon>metagenomes</taxon>
        <taxon>ecological metagenomes</taxon>
    </lineage>
</organism>
<gene>
    <name evidence="8" type="ORF">S01H4_14766</name>
</gene>
<dbReference type="InterPro" id="IPR007267">
    <property type="entry name" value="GtrA_DPMS_TM"/>
</dbReference>
<feature type="transmembrane region" description="Helical" evidence="6">
    <location>
        <begin position="12"/>
        <end position="30"/>
    </location>
</feature>
<reference evidence="8" key="1">
    <citation type="journal article" date="2014" name="Front. Microbiol.">
        <title>High frequency of phylogenetically diverse reductive dehalogenase-homologous genes in deep subseafloor sedimentary metagenomes.</title>
        <authorList>
            <person name="Kawai M."/>
            <person name="Futagami T."/>
            <person name="Toyoda A."/>
            <person name="Takaki Y."/>
            <person name="Nishi S."/>
            <person name="Hori S."/>
            <person name="Arai W."/>
            <person name="Tsubouchi T."/>
            <person name="Morono Y."/>
            <person name="Uchiyama I."/>
            <person name="Ito T."/>
            <person name="Fujiyama A."/>
            <person name="Inagaki F."/>
            <person name="Takami H."/>
        </authorList>
    </citation>
    <scope>NUCLEOTIDE SEQUENCE</scope>
    <source>
        <strain evidence="8">Expedition CK06-06</strain>
    </source>
</reference>